<reference evidence="2 3" key="1">
    <citation type="submission" date="2021-01" db="EMBL/GenBank/DDBJ databases">
        <title>Genomic Encyclopedia of Type Strains, Phase IV (KMG-IV): sequencing the most valuable type-strain genomes for metagenomic binning, comparative biology and taxonomic classification.</title>
        <authorList>
            <person name="Goeker M."/>
        </authorList>
    </citation>
    <scope>NUCLEOTIDE SEQUENCE [LARGE SCALE GENOMIC DNA]</scope>
    <source>
        <strain evidence="2 3">DSM 25879</strain>
    </source>
</reference>
<keyword evidence="1" id="KW-0472">Membrane</keyword>
<feature type="transmembrane region" description="Helical" evidence="1">
    <location>
        <begin position="87"/>
        <end position="111"/>
    </location>
</feature>
<gene>
    <name evidence="2" type="ORF">JOC95_001037</name>
</gene>
<feature type="transmembrane region" description="Helical" evidence="1">
    <location>
        <begin position="132"/>
        <end position="165"/>
    </location>
</feature>
<dbReference type="EMBL" id="JAFBED010000002">
    <property type="protein sequence ID" value="MBM7619188.1"/>
    <property type="molecule type" value="Genomic_DNA"/>
</dbReference>
<organism evidence="2 3">
    <name type="scientific">Sutcliffiella tianshenii</name>
    <dbReference type="NCBI Taxonomy" id="1463404"/>
    <lineage>
        <taxon>Bacteria</taxon>
        <taxon>Bacillati</taxon>
        <taxon>Bacillota</taxon>
        <taxon>Bacilli</taxon>
        <taxon>Bacillales</taxon>
        <taxon>Bacillaceae</taxon>
        <taxon>Sutcliffiella</taxon>
    </lineage>
</organism>
<keyword evidence="1" id="KW-1133">Transmembrane helix</keyword>
<keyword evidence="1" id="KW-0812">Transmembrane</keyword>
<feature type="transmembrane region" description="Helical" evidence="1">
    <location>
        <begin position="171"/>
        <end position="191"/>
    </location>
</feature>
<name>A0ABS2NX07_9BACI</name>
<sequence>MNELNRPKGFGQILDVTFRLSRTRFKDFFLILLILLGPVYLIQALVQLATGTSFFREVGEGNGWFEQMVAGLEESDPAFSSNIAADIGVMLVGLISLFLYPVAQAAILYGVDHVRKNEEFTFGTLIKKGFSRFWAIIGSSILYGIIVTGLFFGTIMSIVLMSFVLFAIDPVIGVIVTIILSIGAILFVGYFSTRWSFYFGSVVIDRNSPGLGRSWKLSQGRTWASMGLYIIFFLIISSITFAIELSFALLLGGSVLLGLIVSLATIFTTLIMSVGYAVMYLDLKSRHDADDLKDLIDDYHVGQ</sequence>
<feature type="transmembrane region" description="Helical" evidence="1">
    <location>
        <begin position="255"/>
        <end position="278"/>
    </location>
</feature>
<dbReference type="PANTHER" id="PTHR33133:SF1">
    <property type="entry name" value="EXPRESSED PROTEIN-RELATED"/>
    <property type="match status" value="1"/>
</dbReference>
<keyword evidence="3" id="KW-1185">Reference proteome</keyword>
<evidence type="ECO:0000313" key="3">
    <source>
        <dbReference type="Proteomes" id="UP000737402"/>
    </source>
</evidence>
<evidence type="ECO:0000313" key="2">
    <source>
        <dbReference type="EMBL" id="MBM7619188.1"/>
    </source>
</evidence>
<dbReference type="RefSeq" id="WP_204414086.1">
    <property type="nucleotide sequence ID" value="NZ_JAFBED010000002.1"/>
</dbReference>
<comment type="caution">
    <text evidence="2">The sequence shown here is derived from an EMBL/GenBank/DDBJ whole genome shotgun (WGS) entry which is preliminary data.</text>
</comment>
<evidence type="ECO:0000256" key="1">
    <source>
        <dbReference type="SAM" id="Phobius"/>
    </source>
</evidence>
<accession>A0ABS2NX07</accession>
<feature type="transmembrane region" description="Helical" evidence="1">
    <location>
        <begin position="28"/>
        <end position="46"/>
    </location>
</feature>
<protein>
    <submittedName>
        <fullName evidence="2">Uncharacterized membrane protein (DUF485 family)</fullName>
    </submittedName>
</protein>
<feature type="transmembrane region" description="Helical" evidence="1">
    <location>
        <begin position="223"/>
        <end position="243"/>
    </location>
</feature>
<proteinExistence type="predicted"/>
<dbReference type="Proteomes" id="UP000737402">
    <property type="component" value="Unassembled WGS sequence"/>
</dbReference>
<dbReference type="PANTHER" id="PTHR33133">
    <property type="entry name" value="OS08G0107100 PROTEIN-RELATED"/>
    <property type="match status" value="1"/>
</dbReference>